<evidence type="ECO:0000256" key="3">
    <source>
        <dbReference type="ARBA" id="ARBA00022692"/>
    </source>
</evidence>
<dbReference type="GO" id="GO:0009306">
    <property type="term" value="P:protein secretion"/>
    <property type="evidence" value="ECO:0007669"/>
    <property type="project" value="UniProtKB-UniRule"/>
</dbReference>
<dbReference type="RefSeq" id="WP_264789345.1">
    <property type="nucleotide sequence ID" value="NZ_AP026867.1"/>
</dbReference>
<dbReference type="HAMAP" id="MF_00422">
    <property type="entry name" value="SecE"/>
    <property type="match status" value="1"/>
</dbReference>
<keyword evidence="4 8" id="KW-0653">Protein transport</keyword>
<comment type="subcellular location">
    <subcellularLocation>
        <location evidence="8">Cell membrane</location>
        <topology evidence="8">Single-pass membrane protein</topology>
    </subcellularLocation>
    <subcellularLocation>
        <location evidence="1">Membrane</location>
    </subcellularLocation>
</comment>
<dbReference type="EMBL" id="AP026867">
    <property type="protein sequence ID" value="BDS14112.1"/>
    <property type="molecule type" value="Genomic_DNA"/>
</dbReference>
<dbReference type="Gene3D" id="1.20.5.1030">
    <property type="entry name" value="Preprotein translocase secy subunit"/>
    <property type="match status" value="1"/>
</dbReference>
<reference evidence="9" key="1">
    <citation type="submission" date="2022-09" db="EMBL/GenBank/DDBJ databases">
        <title>Aureispira anguillicida sp. nov., isolated from Leptocephalus of Japanese eel Anguilla japonica.</title>
        <authorList>
            <person name="Yuasa K."/>
            <person name="Mekata T."/>
            <person name="Ikunari K."/>
        </authorList>
    </citation>
    <scope>NUCLEOTIDE SEQUENCE</scope>
    <source>
        <strain evidence="9">EL160426</strain>
    </source>
</reference>
<accession>A0A916DVV0</accession>
<sequence length="57" mass="6598">MVEYFKRSMKELTEEVTWPTWAELQKTTVVVIAGSVFLACLIALMDFIWVNVLGILY</sequence>
<evidence type="ECO:0000256" key="6">
    <source>
        <dbReference type="ARBA" id="ARBA00023010"/>
    </source>
</evidence>
<dbReference type="GO" id="GO:0043952">
    <property type="term" value="P:protein transport by the Sec complex"/>
    <property type="evidence" value="ECO:0007669"/>
    <property type="project" value="UniProtKB-UniRule"/>
</dbReference>
<comment type="function">
    <text evidence="8">Essential subunit of the Sec protein translocation channel SecYEG. Clamps together the 2 halves of SecY. May contact the channel plug during translocation.</text>
</comment>
<dbReference type="GO" id="GO:0006605">
    <property type="term" value="P:protein targeting"/>
    <property type="evidence" value="ECO:0007669"/>
    <property type="project" value="UniProtKB-UniRule"/>
</dbReference>
<dbReference type="Proteomes" id="UP001060919">
    <property type="component" value="Chromosome"/>
</dbReference>
<dbReference type="KEGG" id="aup:AsAng_0048790"/>
<evidence type="ECO:0000256" key="2">
    <source>
        <dbReference type="ARBA" id="ARBA00022448"/>
    </source>
</evidence>
<dbReference type="InterPro" id="IPR038379">
    <property type="entry name" value="SecE_sf"/>
</dbReference>
<evidence type="ECO:0000313" key="9">
    <source>
        <dbReference type="EMBL" id="BDS14112.1"/>
    </source>
</evidence>
<dbReference type="InterPro" id="IPR001901">
    <property type="entry name" value="Translocase_SecE/Sec61-g"/>
</dbReference>
<keyword evidence="7 8" id="KW-0472">Membrane</keyword>
<keyword evidence="6 8" id="KW-0811">Translocation</keyword>
<organism evidence="9 10">
    <name type="scientific">Aureispira anguillae</name>
    <dbReference type="NCBI Taxonomy" id="2864201"/>
    <lineage>
        <taxon>Bacteria</taxon>
        <taxon>Pseudomonadati</taxon>
        <taxon>Bacteroidota</taxon>
        <taxon>Saprospiria</taxon>
        <taxon>Saprospirales</taxon>
        <taxon>Saprospiraceae</taxon>
        <taxon>Aureispira</taxon>
    </lineage>
</organism>
<feature type="transmembrane region" description="Helical" evidence="8">
    <location>
        <begin position="29"/>
        <end position="50"/>
    </location>
</feature>
<keyword evidence="3 8" id="KW-0812">Transmembrane</keyword>
<dbReference type="NCBIfam" id="TIGR00964">
    <property type="entry name" value="secE_bact"/>
    <property type="match status" value="1"/>
</dbReference>
<evidence type="ECO:0000256" key="4">
    <source>
        <dbReference type="ARBA" id="ARBA00022927"/>
    </source>
</evidence>
<dbReference type="Pfam" id="PF00584">
    <property type="entry name" value="SecE"/>
    <property type="match status" value="1"/>
</dbReference>
<dbReference type="AlphaFoldDB" id="A0A916DVV0"/>
<protein>
    <recommendedName>
        <fullName evidence="8">Protein translocase subunit SecE</fullName>
    </recommendedName>
</protein>
<keyword evidence="10" id="KW-1185">Reference proteome</keyword>
<evidence type="ECO:0000256" key="1">
    <source>
        <dbReference type="ARBA" id="ARBA00004370"/>
    </source>
</evidence>
<comment type="subunit">
    <text evidence="8">Component of the Sec protein translocase complex. Heterotrimer consisting of SecY, SecE and SecG subunits. The heterotrimers can form oligomers, although 1 heterotrimer is thought to be able to translocate proteins. Interacts with the ribosome. Interacts with SecDF, and other proteins may be involved. Interacts with SecA.</text>
</comment>
<keyword evidence="2 8" id="KW-0813">Transport</keyword>
<comment type="similarity">
    <text evidence="8">Belongs to the SecE/SEC61-gamma family.</text>
</comment>
<evidence type="ECO:0000256" key="7">
    <source>
        <dbReference type="ARBA" id="ARBA00023136"/>
    </source>
</evidence>
<dbReference type="InterPro" id="IPR005807">
    <property type="entry name" value="SecE_bac"/>
</dbReference>
<dbReference type="GO" id="GO:0008320">
    <property type="term" value="F:protein transmembrane transporter activity"/>
    <property type="evidence" value="ECO:0007669"/>
    <property type="project" value="UniProtKB-UniRule"/>
</dbReference>
<name>A0A916DVV0_9BACT</name>
<keyword evidence="5 8" id="KW-1133">Transmembrane helix</keyword>
<evidence type="ECO:0000256" key="8">
    <source>
        <dbReference type="HAMAP-Rule" id="MF_00422"/>
    </source>
</evidence>
<evidence type="ECO:0000313" key="10">
    <source>
        <dbReference type="Proteomes" id="UP001060919"/>
    </source>
</evidence>
<dbReference type="GO" id="GO:0005886">
    <property type="term" value="C:plasma membrane"/>
    <property type="evidence" value="ECO:0007669"/>
    <property type="project" value="UniProtKB-SubCell"/>
</dbReference>
<proteinExistence type="inferred from homology"/>
<gene>
    <name evidence="8" type="primary">secE</name>
    <name evidence="9" type="ORF">AsAng_0048790</name>
</gene>
<dbReference type="GO" id="GO:0065002">
    <property type="term" value="P:intracellular protein transmembrane transport"/>
    <property type="evidence" value="ECO:0007669"/>
    <property type="project" value="UniProtKB-UniRule"/>
</dbReference>
<evidence type="ECO:0000256" key="5">
    <source>
        <dbReference type="ARBA" id="ARBA00022989"/>
    </source>
</evidence>
<keyword evidence="8" id="KW-1003">Cell membrane</keyword>